<dbReference type="InterPro" id="IPR044031">
    <property type="entry name" value="TssC1_N"/>
</dbReference>
<organism evidence="3 4">
    <name type="scientific">Plantimonas leprariae</name>
    <dbReference type="NCBI Taxonomy" id="2615207"/>
    <lineage>
        <taxon>Bacteria</taxon>
        <taxon>Pseudomonadati</taxon>
        <taxon>Pseudomonadota</taxon>
        <taxon>Alphaproteobacteria</taxon>
        <taxon>Hyphomicrobiales</taxon>
        <taxon>Aurantimonadaceae</taxon>
        <taxon>Plantimonas</taxon>
    </lineage>
</organism>
<accession>A0A7V7PQ59</accession>
<dbReference type="Pfam" id="PF05943">
    <property type="entry name" value="VipB"/>
    <property type="match status" value="1"/>
</dbReference>
<evidence type="ECO:0000259" key="1">
    <source>
        <dbReference type="Pfam" id="PF05943"/>
    </source>
</evidence>
<dbReference type="PANTHER" id="PTHR35565:SF3">
    <property type="entry name" value="TYPE VI SECRETION SYSTEM SHEATH PROTEIN TSSC1"/>
    <property type="match status" value="1"/>
</dbReference>
<dbReference type="InterPro" id="IPR010269">
    <property type="entry name" value="T6SS_TssC-like"/>
</dbReference>
<name>A0A7V7PQ59_9HYPH</name>
<proteinExistence type="predicted"/>
<evidence type="ECO:0000259" key="2">
    <source>
        <dbReference type="Pfam" id="PF18945"/>
    </source>
</evidence>
<dbReference type="RefSeq" id="WP_150969315.1">
    <property type="nucleotide sequence ID" value="NZ_VZDO01000005.1"/>
</dbReference>
<dbReference type="NCBIfam" id="TIGR03355">
    <property type="entry name" value="VI_chp_2"/>
    <property type="match status" value="1"/>
</dbReference>
<feature type="domain" description="TssC1 N-terminal" evidence="1">
    <location>
        <begin position="64"/>
        <end position="368"/>
    </location>
</feature>
<evidence type="ECO:0000313" key="3">
    <source>
        <dbReference type="EMBL" id="KAB0680242.1"/>
    </source>
</evidence>
<dbReference type="PANTHER" id="PTHR35565">
    <property type="entry name" value="CYTOPLASMIC PROTEIN-RELATED"/>
    <property type="match status" value="1"/>
</dbReference>
<sequence length="492" mass="55065">MSNQTQARSEAVVLDQHAPLLDQVIGATRQTEPDRTQDLLRTLTDEALKGTVTYNRNLTITLNEAIAALDAQISRQLAAITQSPEFTKLEGAWRGLHHLVSNTETSSNLKIRVLNATKRDLSRDLSKAVEFDQSRLFKAIYEDEFGTPGGEPIGAIVGDYEFDNSFEDVQLLQGLSSVSAAAFAPLISAASPKLFGFEDFRELARPRDLEKIFETAEYVKWRSFRDSEDSRFVTLALPRVLARLPYGPDTVRVDEFNFDETVGRPNGQLPHERYCWMNAAYVLGARLTAAFARNGWCTAIRGAENGGKVEDLPMHVFQSDDGDLDLKCPSEIGITDRRDAELGKLGFLPLCHYKNTDYAVFFGAQTAHKAKKYDRPEATANAAISARLPYMMATSRFAHYLKVMGRDKIGSFMEAEDCEAWLNRWIAGYVNANETAGEEMRAKFPLRDAKVTVQEVAGRPGSYNAVAWLRPWLQMEELTTSLRMVARIPEKS</sequence>
<dbReference type="EMBL" id="VZDO01000005">
    <property type="protein sequence ID" value="KAB0680242.1"/>
    <property type="molecule type" value="Genomic_DNA"/>
</dbReference>
<evidence type="ECO:0000313" key="4">
    <source>
        <dbReference type="Proteomes" id="UP000432089"/>
    </source>
</evidence>
<keyword evidence="4" id="KW-1185">Reference proteome</keyword>
<dbReference type="AlphaFoldDB" id="A0A7V7PQ59"/>
<dbReference type="InterPro" id="IPR044032">
    <property type="entry name" value="TssC1_C"/>
</dbReference>
<comment type="caution">
    <text evidence="3">The sequence shown here is derived from an EMBL/GenBank/DDBJ whole genome shotgun (WGS) entry which is preliminary data.</text>
</comment>
<dbReference type="Proteomes" id="UP000432089">
    <property type="component" value="Unassembled WGS sequence"/>
</dbReference>
<feature type="domain" description="TssC1 C-terminal" evidence="2">
    <location>
        <begin position="377"/>
        <end position="488"/>
    </location>
</feature>
<dbReference type="Pfam" id="PF18945">
    <property type="entry name" value="VipB_2"/>
    <property type="match status" value="1"/>
</dbReference>
<protein>
    <submittedName>
        <fullName evidence="3">Type VI secretion system contractile sheath large subunit</fullName>
    </submittedName>
</protein>
<reference evidence="3 4" key="1">
    <citation type="submission" date="2019-09" db="EMBL/GenBank/DDBJ databases">
        <title>YIM 132180 draft genome.</title>
        <authorList>
            <person name="Zhang K."/>
        </authorList>
    </citation>
    <scope>NUCLEOTIDE SEQUENCE [LARGE SCALE GENOMIC DNA]</scope>
    <source>
        <strain evidence="3 4">YIM 132180</strain>
    </source>
</reference>
<gene>
    <name evidence="3" type="primary">tssC</name>
    <name evidence="3" type="ORF">F6X38_08660</name>
</gene>